<keyword evidence="4 5" id="KW-0472">Membrane</keyword>
<feature type="transmembrane region" description="Helical" evidence="5">
    <location>
        <begin position="250"/>
        <end position="274"/>
    </location>
</feature>
<organism evidence="7 8">
    <name type="scientific">Geobacillus zalihae</name>
    <dbReference type="NCBI Taxonomy" id="213419"/>
    <lineage>
        <taxon>Bacteria</taxon>
        <taxon>Bacillati</taxon>
        <taxon>Bacillota</taxon>
        <taxon>Bacilli</taxon>
        <taxon>Bacillales</taxon>
        <taxon>Anoxybacillaceae</taxon>
        <taxon>Geobacillus</taxon>
    </lineage>
</organism>
<keyword evidence="3 5" id="KW-1133">Transmembrane helix</keyword>
<dbReference type="PANTHER" id="PTHR43077:SF5">
    <property type="entry name" value="PHAGE INFECTION PROTEIN"/>
    <property type="match status" value="1"/>
</dbReference>
<evidence type="ECO:0000256" key="2">
    <source>
        <dbReference type="ARBA" id="ARBA00022692"/>
    </source>
</evidence>
<feature type="transmembrane region" description="Helical" evidence="5">
    <location>
        <begin position="365"/>
        <end position="384"/>
    </location>
</feature>
<accession>A0A7H1SD35</accession>
<dbReference type="InterPro" id="IPR051328">
    <property type="entry name" value="T7SS_ABC-Transporter"/>
</dbReference>
<dbReference type="Pfam" id="PF12051">
    <property type="entry name" value="DUF3533"/>
    <property type="match status" value="1"/>
</dbReference>
<reference evidence="7 8" key="1">
    <citation type="submission" date="2020-09" db="EMBL/GenBank/DDBJ databases">
        <title>Complete Geobacillus genomes through the use of hybrid genome assembly.</title>
        <authorList>
            <person name="Vera D.L."/>
            <person name="Venkateswaran K."/>
            <person name="Singh N.K."/>
            <person name="Landry K."/>
        </authorList>
    </citation>
    <scope>NUCLEOTIDE SEQUENCE [LARGE SCALE GENOMIC DNA]</scope>
    <source>
        <strain evidence="7 8">SURF-189</strain>
    </source>
</reference>
<sequence length="401" mass="43977">MSILRSKWVVLSPVMVAIVVLIFSLVLVPTVHPKPQKLPVAFVNEDEGVQLPNQPPINMGKNIEQAIQNMAKSNAAGKDQPPIDWMQVDSENKAKKGMDKQHYYGALIIPKDFSKKVASLQTPRPSAPKVKIVVNQGMNAAASAIVQQILNQAADHINANVRQQLLQAMAKKGGMVTVEQAALLASPVEKETAVIHAVGTHSANGNAPVSFVQPIWMASLAAAALLHLAMDRRAFAHRREKLAAQVMKTVVGLLLALIAGFGLIGMADAIGFHIPSFIDMALFVSLAFFSFFAIESAVFGWIGLKGIPIFILLLFFGAPLLSMAPELMTSFYRDWVYSWLPQRFMVEGLRELFFFDPTFQWNEPVSVLCWLAFVGVVLVIVSAFKKRMVQESEESGKLVTS</sequence>
<evidence type="ECO:0000256" key="5">
    <source>
        <dbReference type="SAM" id="Phobius"/>
    </source>
</evidence>
<dbReference type="EMBL" id="CP061470">
    <property type="protein sequence ID" value="QNU18237.1"/>
    <property type="molecule type" value="Genomic_DNA"/>
</dbReference>
<evidence type="ECO:0000256" key="1">
    <source>
        <dbReference type="ARBA" id="ARBA00004141"/>
    </source>
</evidence>
<dbReference type="Gene3D" id="3.40.1710.10">
    <property type="entry name" value="abc type-2 transporter like domain"/>
    <property type="match status" value="1"/>
</dbReference>
<dbReference type="AlphaFoldDB" id="A0A7H1SD35"/>
<feature type="transmembrane region" description="Helical" evidence="5">
    <location>
        <begin position="211"/>
        <end position="229"/>
    </location>
</feature>
<protein>
    <submittedName>
        <fullName evidence="7">DUF3533 domain-containing protein</fullName>
    </submittedName>
</protein>
<evidence type="ECO:0000259" key="6">
    <source>
        <dbReference type="Pfam" id="PF12051"/>
    </source>
</evidence>
<dbReference type="KEGG" id="gza:IC807_00605"/>
<dbReference type="Proteomes" id="UP000516388">
    <property type="component" value="Chromosome"/>
</dbReference>
<comment type="subcellular location">
    <subcellularLocation>
        <location evidence="1">Membrane</location>
        <topology evidence="1">Multi-pass membrane protein</topology>
    </subcellularLocation>
</comment>
<name>A0A7H1SD35_9BACL</name>
<keyword evidence="8" id="KW-1185">Reference proteome</keyword>
<evidence type="ECO:0000256" key="3">
    <source>
        <dbReference type="ARBA" id="ARBA00022989"/>
    </source>
</evidence>
<keyword evidence="2 5" id="KW-0812">Transmembrane</keyword>
<dbReference type="RefSeq" id="WP_050572305.1">
    <property type="nucleotide sequence ID" value="NZ_CP061470.1"/>
</dbReference>
<feature type="transmembrane region" description="Helical" evidence="5">
    <location>
        <begin position="280"/>
        <end position="302"/>
    </location>
</feature>
<evidence type="ECO:0000256" key="4">
    <source>
        <dbReference type="ARBA" id="ARBA00023136"/>
    </source>
</evidence>
<proteinExistence type="predicted"/>
<evidence type="ECO:0000313" key="8">
    <source>
        <dbReference type="Proteomes" id="UP000516388"/>
    </source>
</evidence>
<feature type="domain" description="DUF3533" evidence="6">
    <location>
        <begin position="29"/>
        <end position="360"/>
    </location>
</feature>
<feature type="transmembrane region" description="Helical" evidence="5">
    <location>
        <begin position="309"/>
        <end position="332"/>
    </location>
</feature>
<dbReference type="InterPro" id="IPR022703">
    <property type="entry name" value="DUF3533"/>
</dbReference>
<gene>
    <name evidence="7" type="ORF">IC807_00605</name>
</gene>
<evidence type="ECO:0000313" key="7">
    <source>
        <dbReference type="EMBL" id="QNU18237.1"/>
    </source>
</evidence>
<dbReference type="PANTHER" id="PTHR43077">
    <property type="entry name" value="TRANSPORT PERMEASE YVFS-RELATED"/>
    <property type="match status" value="1"/>
</dbReference>
<dbReference type="GO" id="GO:0016020">
    <property type="term" value="C:membrane"/>
    <property type="evidence" value="ECO:0007669"/>
    <property type="project" value="UniProtKB-SubCell"/>
</dbReference>